<dbReference type="SUPFAM" id="SSF57938">
    <property type="entry name" value="DnaJ/Hsp40 cysteine-rich domain"/>
    <property type="match status" value="1"/>
</dbReference>
<keyword evidence="3 8" id="KW-0863">Zinc-finger</keyword>
<comment type="caution">
    <text evidence="12">The sequence shown here is derived from an EMBL/GenBank/DDBJ whole genome shotgun (WGS) entry which is preliminary data.</text>
</comment>
<dbReference type="CDD" id="cd10719">
    <property type="entry name" value="DnaJ_zf"/>
    <property type="match status" value="1"/>
</dbReference>
<dbReference type="SUPFAM" id="SSF46565">
    <property type="entry name" value="Chaperone J-domain"/>
    <property type="match status" value="1"/>
</dbReference>
<dbReference type="PROSITE" id="PS51188">
    <property type="entry name" value="ZF_CR"/>
    <property type="match status" value="1"/>
</dbReference>
<feature type="binding site" evidence="8">
    <location>
        <position position="152"/>
    </location>
    <ligand>
        <name>Zn(2+)</name>
        <dbReference type="ChEBI" id="CHEBI:29105"/>
        <label>1</label>
    </ligand>
</feature>
<comment type="subcellular location">
    <subcellularLocation>
        <location evidence="8">Cytoplasm</location>
    </subcellularLocation>
</comment>
<dbReference type="CDD" id="cd06257">
    <property type="entry name" value="DnaJ"/>
    <property type="match status" value="1"/>
</dbReference>
<dbReference type="Pfam" id="PF01556">
    <property type="entry name" value="DnaJ_C"/>
    <property type="match status" value="1"/>
</dbReference>
<comment type="subunit">
    <text evidence="8">Homodimer.</text>
</comment>
<dbReference type="CDD" id="cd10747">
    <property type="entry name" value="DnaJ_C"/>
    <property type="match status" value="1"/>
</dbReference>
<dbReference type="GO" id="GO:0031072">
    <property type="term" value="F:heat shock protein binding"/>
    <property type="evidence" value="ECO:0007669"/>
    <property type="project" value="InterPro"/>
</dbReference>
<evidence type="ECO:0000256" key="5">
    <source>
        <dbReference type="ARBA" id="ARBA00023186"/>
    </source>
</evidence>
<reference evidence="12 13" key="1">
    <citation type="journal article" date="2016" name="Nat. Commun.">
        <title>Thousands of microbial genomes shed light on interconnected biogeochemical processes in an aquifer system.</title>
        <authorList>
            <person name="Anantharaman K."/>
            <person name="Brown C.T."/>
            <person name="Hug L.A."/>
            <person name="Sharon I."/>
            <person name="Castelle C.J."/>
            <person name="Probst A.J."/>
            <person name="Thomas B.C."/>
            <person name="Singh A."/>
            <person name="Wilkins M.J."/>
            <person name="Karaoz U."/>
            <person name="Brodie E.L."/>
            <person name="Williams K.H."/>
            <person name="Hubbard S.S."/>
            <person name="Banfield J.F."/>
        </authorList>
    </citation>
    <scope>NUCLEOTIDE SEQUENCE [LARGE SCALE GENOMIC DNA]</scope>
</reference>
<evidence type="ECO:0000256" key="9">
    <source>
        <dbReference type="PROSITE-ProRule" id="PRU00546"/>
    </source>
</evidence>
<keyword evidence="8" id="KW-0963">Cytoplasm</keyword>
<proteinExistence type="inferred from homology"/>
<dbReference type="NCBIfam" id="NF008035">
    <property type="entry name" value="PRK10767.1"/>
    <property type="match status" value="1"/>
</dbReference>
<comment type="domain">
    <text evidence="8">The J domain is necessary and sufficient to stimulate DnaK ATPase activity. Zinc center 1 plays an important role in the autonomous, DnaK-independent chaperone activity of DnaJ. Zinc center 2 is essential for interaction with DnaK and for DnaJ activity.</text>
</comment>
<dbReference type="InterPro" id="IPR001305">
    <property type="entry name" value="HSP_DnaJ_Cys-rich_dom"/>
</dbReference>
<dbReference type="InterPro" id="IPR018253">
    <property type="entry name" value="DnaJ_domain_CS"/>
</dbReference>
<evidence type="ECO:0000313" key="12">
    <source>
        <dbReference type="EMBL" id="OGZ64253.1"/>
    </source>
</evidence>
<feature type="binding site" evidence="8">
    <location>
        <position position="195"/>
    </location>
    <ligand>
        <name>Zn(2+)</name>
        <dbReference type="ChEBI" id="CHEBI:29105"/>
        <label>2</label>
    </ligand>
</feature>
<feature type="binding site" evidence="8">
    <location>
        <position position="209"/>
    </location>
    <ligand>
        <name>Zn(2+)</name>
        <dbReference type="ChEBI" id="CHEBI:29105"/>
        <label>1</label>
    </ligand>
</feature>
<evidence type="ECO:0000313" key="13">
    <source>
        <dbReference type="Proteomes" id="UP000176855"/>
    </source>
</evidence>
<evidence type="ECO:0000256" key="2">
    <source>
        <dbReference type="ARBA" id="ARBA00022737"/>
    </source>
</evidence>
<sequence>MDYYEILGITKNASQEEIKKAFHKLAHKYHPDKGGDEKKFKEINEAYQILSNTEKRAQYDQFGRVFDGAGANGGQGQDFTWAWQNQSQNFDFEDLGDVFENFFSFGGGGGGRRASRKDIRKGKDIQVDIEISLEETLRKTERKITLTKMLLCHRCHGKGAEPGTKINECFSCRGTGQLQQIKKTILGSYTSFTVCPACGGEGTKPEKPCNVCKGESRVKGSETIDVIIPAGIDNNQALEVEGKGDAGKKGGKAGNLYVRIYVKEHSVFKRKGDDLYISQEVAYSQAILGDEIEIPTLEGTQILLTVPQGTESGKVLRISGKGIPHFGGYGRGNMYVELIIKTPKKISKKQKELLDELRREGL</sequence>
<dbReference type="InterPro" id="IPR001623">
    <property type="entry name" value="DnaJ_domain"/>
</dbReference>
<dbReference type="InterPro" id="IPR036869">
    <property type="entry name" value="J_dom_sf"/>
</dbReference>
<evidence type="ECO:0000259" key="10">
    <source>
        <dbReference type="PROSITE" id="PS50076"/>
    </source>
</evidence>
<evidence type="ECO:0000256" key="8">
    <source>
        <dbReference type="HAMAP-Rule" id="MF_01152"/>
    </source>
</evidence>
<evidence type="ECO:0000256" key="1">
    <source>
        <dbReference type="ARBA" id="ARBA00022723"/>
    </source>
</evidence>
<keyword evidence="2 8" id="KW-0677">Repeat</keyword>
<dbReference type="GO" id="GO:0005737">
    <property type="term" value="C:cytoplasm"/>
    <property type="evidence" value="ECO:0007669"/>
    <property type="project" value="UniProtKB-SubCell"/>
</dbReference>
<dbReference type="GO" id="GO:0008270">
    <property type="term" value="F:zinc ion binding"/>
    <property type="evidence" value="ECO:0007669"/>
    <property type="project" value="UniProtKB-UniRule"/>
</dbReference>
<comment type="similarity">
    <text evidence="6 8">Belongs to the DnaJ family.</text>
</comment>
<feature type="binding site" evidence="8">
    <location>
        <position position="169"/>
    </location>
    <ligand>
        <name>Zn(2+)</name>
        <dbReference type="ChEBI" id="CHEBI:29105"/>
        <label>2</label>
    </ligand>
</feature>
<feature type="domain" description="J" evidence="10">
    <location>
        <begin position="2"/>
        <end position="63"/>
    </location>
</feature>
<feature type="binding site" evidence="8">
    <location>
        <position position="172"/>
    </location>
    <ligand>
        <name>Zn(2+)</name>
        <dbReference type="ChEBI" id="CHEBI:29105"/>
        <label>2</label>
    </ligand>
</feature>
<keyword evidence="4 8" id="KW-0862">Zinc</keyword>
<dbReference type="Pfam" id="PF00226">
    <property type="entry name" value="DnaJ"/>
    <property type="match status" value="1"/>
</dbReference>
<dbReference type="Gene3D" id="1.10.287.110">
    <property type="entry name" value="DnaJ domain"/>
    <property type="match status" value="1"/>
</dbReference>
<feature type="binding site" evidence="8">
    <location>
        <position position="212"/>
    </location>
    <ligand>
        <name>Zn(2+)</name>
        <dbReference type="ChEBI" id="CHEBI:29105"/>
        <label>1</label>
    </ligand>
</feature>
<gene>
    <name evidence="8" type="primary">dnaJ</name>
    <name evidence="12" type="ORF">A2730_02350</name>
</gene>
<dbReference type="PROSITE" id="PS00636">
    <property type="entry name" value="DNAJ_1"/>
    <property type="match status" value="1"/>
</dbReference>
<dbReference type="FunFam" id="2.60.260.20:FF:000005">
    <property type="entry name" value="Chaperone protein dnaJ 1, mitochondrial"/>
    <property type="match status" value="1"/>
</dbReference>
<comment type="caution">
    <text evidence="8">Lacks conserved residue(s) required for the propagation of feature annotation.</text>
</comment>
<dbReference type="Proteomes" id="UP000176855">
    <property type="component" value="Unassembled WGS sequence"/>
</dbReference>
<name>A0A1G2HP74_9BACT</name>
<dbReference type="GO" id="GO:0005524">
    <property type="term" value="F:ATP binding"/>
    <property type="evidence" value="ECO:0007669"/>
    <property type="project" value="InterPro"/>
</dbReference>
<dbReference type="EMBL" id="MHOO01000007">
    <property type="protein sequence ID" value="OGZ64253.1"/>
    <property type="molecule type" value="Genomic_DNA"/>
</dbReference>
<keyword evidence="8" id="KW-0235">DNA replication</keyword>
<dbReference type="NCBIfam" id="TIGR02349">
    <property type="entry name" value="DnaJ_bact"/>
    <property type="match status" value="1"/>
</dbReference>
<keyword evidence="5 8" id="KW-0143">Chaperone</keyword>
<feature type="binding site" evidence="8">
    <location>
        <position position="198"/>
    </location>
    <ligand>
        <name>Zn(2+)</name>
        <dbReference type="ChEBI" id="CHEBI:29105"/>
        <label>2</label>
    </ligand>
</feature>
<dbReference type="GO" id="GO:0042026">
    <property type="term" value="P:protein refolding"/>
    <property type="evidence" value="ECO:0007669"/>
    <property type="project" value="TreeGrafter"/>
</dbReference>
<evidence type="ECO:0000256" key="3">
    <source>
        <dbReference type="ARBA" id="ARBA00022771"/>
    </source>
</evidence>
<feature type="binding site" evidence="8">
    <location>
        <position position="155"/>
    </location>
    <ligand>
        <name>Zn(2+)</name>
        <dbReference type="ChEBI" id="CHEBI:29105"/>
        <label>1</label>
    </ligand>
</feature>
<comment type="function">
    <text evidence="8">Participates actively in the response to hyperosmotic and heat shock by preventing the aggregation of stress-denatured proteins and by disaggregating proteins, also in an autonomous, DnaK-independent fashion. Unfolded proteins bind initially to DnaJ; upon interaction with the DnaJ-bound protein, DnaK hydrolyzes its bound ATP, resulting in the formation of a stable complex. GrpE releases ADP from DnaK; ATP binding to DnaK triggers the release of the substrate protein, thus completing the reaction cycle. Several rounds of ATP-dependent interactions between DnaJ, DnaK and GrpE are required for fully efficient folding. Also involved, together with DnaK and GrpE, in the DNA replication of plasmids through activation of initiation proteins.</text>
</comment>
<organism evidence="12 13">
    <name type="scientific">Candidatus Staskawiczbacteria bacterium RIFCSPHIGHO2_01_FULL_39_25</name>
    <dbReference type="NCBI Taxonomy" id="1802202"/>
    <lineage>
        <taxon>Bacteria</taxon>
        <taxon>Candidatus Staskawicziibacteriota</taxon>
    </lineage>
</organism>
<dbReference type="AlphaFoldDB" id="A0A1G2HP74"/>
<dbReference type="STRING" id="1802202.A2730_02350"/>
<evidence type="ECO:0000256" key="7">
    <source>
        <dbReference type="ARBA" id="ARBA00067609"/>
    </source>
</evidence>
<keyword evidence="1 8" id="KW-0479">Metal-binding</keyword>
<dbReference type="Gene3D" id="2.60.260.20">
    <property type="entry name" value="Urease metallochaperone UreE, N-terminal domain"/>
    <property type="match status" value="2"/>
</dbReference>
<dbReference type="InterPro" id="IPR036410">
    <property type="entry name" value="HSP_DnaJ_Cys-rich_dom_sf"/>
</dbReference>
<dbReference type="SUPFAM" id="SSF49493">
    <property type="entry name" value="HSP40/DnaJ peptide-binding domain"/>
    <property type="match status" value="2"/>
</dbReference>
<protein>
    <recommendedName>
        <fullName evidence="7 8">Chaperone protein DnaJ</fullName>
    </recommendedName>
</protein>
<dbReference type="Gene3D" id="2.10.230.10">
    <property type="entry name" value="Heat shock protein DnaJ, cysteine-rich domain"/>
    <property type="match status" value="1"/>
</dbReference>
<dbReference type="GO" id="GO:0051082">
    <property type="term" value="F:unfolded protein binding"/>
    <property type="evidence" value="ECO:0007669"/>
    <property type="project" value="UniProtKB-UniRule"/>
</dbReference>
<dbReference type="PANTHER" id="PTHR43096">
    <property type="entry name" value="DNAJ HOMOLOG 1, MITOCHONDRIAL-RELATED"/>
    <property type="match status" value="1"/>
</dbReference>
<keyword evidence="8" id="KW-0346">Stress response</keyword>
<dbReference type="PRINTS" id="PR00625">
    <property type="entry name" value="JDOMAIN"/>
</dbReference>
<comment type="cofactor">
    <cofactor evidence="8">
        <name>Zn(2+)</name>
        <dbReference type="ChEBI" id="CHEBI:29105"/>
    </cofactor>
    <text evidence="8">Binds 2 Zn(2+) ions per monomer.</text>
</comment>
<evidence type="ECO:0000259" key="11">
    <source>
        <dbReference type="PROSITE" id="PS51188"/>
    </source>
</evidence>
<dbReference type="HAMAP" id="MF_01152">
    <property type="entry name" value="DnaJ"/>
    <property type="match status" value="1"/>
</dbReference>
<dbReference type="InterPro" id="IPR012724">
    <property type="entry name" value="DnaJ"/>
</dbReference>
<evidence type="ECO:0000256" key="4">
    <source>
        <dbReference type="ARBA" id="ARBA00022833"/>
    </source>
</evidence>
<evidence type="ECO:0000256" key="6">
    <source>
        <dbReference type="ARBA" id="ARBA00061004"/>
    </source>
</evidence>
<feature type="domain" description="CR-type" evidence="11">
    <location>
        <begin position="139"/>
        <end position="221"/>
    </location>
</feature>
<accession>A0A1G2HP74</accession>
<dbReference type="PANTHER" id="PTHR43096:SF52">
    <property type="entry name" value="DNAJ HOMOLOG 1, MITOCHONDRIAL-RELATED"/>
    <property type="match status" value="1"/>
</dbReference>
<dbReference type="InterPro" id="IPR002939">
    <property type="entry name" value="DnaJ_C"/>
</dbReference>
<dbReference type="PROSITE" id="PS50076">
    <property type="entry name" value="DNAJ_2"/>
    <property type="match status" value="1"/>
</dbReference>
<dbReference type="GO" id="GO:0009408">
    <property type="term" value="P:response to heat"/>
    <property type="evidence" value="ECO:0007669"/>
    <property type="project" value="InterPro"/>
</dbReference>
<dbReference type="Pfam" id="PF00684">
    <property type="entry name" value="DnaJ_CXXCXGXG"/>
    <property type="match status" value="1"/>
</dbReference>
<dbReference type="FunFam" id="2.10.230.10:FF:000002">
    <property type="entry name" value="Molecular chaperone DnaJ"/>
    <property type="match status" value="1"/>
</dbReference>
<dbReference type="SMART" id="SM00271">
    <property type="entry name" value="DnaJ"/>
    <property type="match status" value="1"/>
</dbReference>
<feature type="zinc finger region" description="CR-type" evidence="9">
    <location>
        <begin position="139"/>
        <end position="221"/>
    </location>
</feature>
<dbReference type="GO" id="GO:0006260">
    <property type="term" value="P:DNA replication"/>
    <property type="evidence" value="ECO:0007669"/>
    <property type="project" value="UniProtKB-KW"/>
</dbReference>
<dbReference type="InterPro" id="IPR008971">
    <property type="entry name" value="HSP40/DnaJ_pept-bd"/>
</dbReference>